<dbReference type="NCBIfam" id="NF001664">
    <property type="entry name" value="PRK00431.1-6"/>
    <property type="match status" value="1"/>
</dbReference>
<dbReference type="Proteomes" id="UP000655208">
    <property type="component" value="Unassembled WGS sequence"/>
</dbReference>
<dbReference type="InterPro" id="IPR002589">
    <property type="entry name" value="Macro_dom"/>
</dbReference>
<evidence type="ECO:0000256" key="1">
    <source>
        <dbReference type="SAM" id="MobiDB-lite"/>
    </source>
</evidence>
<dbReference type="PANTHER" id="PTHR11106:SF27">
    <property type="entry name" value="MACRO DOMAIN-CONTAINING PROTEIN"/>
    <property type="match status" value="1"/>
</dbReference>
<dbReference type="PROSITE" id="PS51154">
    <property type="entry name" value="MACRO"/>
    <property type="match status" value="1"/>
</dbReference>
<feature type="region of interest" description="Disordered" evidence="1">
    <location>
        <begin position="174"/>
        <end position="207"/>
    </location>
</feature>
<comment type="caution">
    <text evidence="3">The sequence shown here is derived from an EMBL/GenBank/DDBJ whole genome shotgun (WGS) entry which is preliminary data.</text>
</comment>
<dbReference type="SMART" id="SM00506">
    <property type="entry name" value="A1pp"/>
    <property type="match status" value="1"/>
</dbReference>
<dbReference type="SUPFAM" id="SSF52949">
    <property type="entry name" value="Macro domain-like"/>
    <property type="match status" value="1"/>
</dbReference>
<dbReference type="Gene3D" id="3.40.220.10">
    <property type="entry name" value="Leucine Aminopeptidase, subunit E, domain 1"/>
    <property type="match status" value="1"/>
</dbReference>
<dbReference type="AlphaFoldDB" id="A0A917SMF7"/>
<sequence length="207" mass="21496">MRVSRMRVELRQGDITAVAVDAVVNAANSRLLGGGGVDGAIHRAGGPDILRECRALRATPEYRDGLPAGQAVATTAGRLPARWVIHTVGPVHSRREDRSAVLRSCYTESLRVADGLGAGSVAFPLISAGLYRWPKPDAVAQALAALHAADTSVEQVVLVLFDAATLELAREVAAGRQPGSPPASLPAPSVQTSITDGSSSGRPPADR</sequence>
<dbReference type="Pfam" id="PF01661">
    <property type="entry name" value="Macro"/>
    <property type="match status" value="1"/>
</dbReference>
<name>A0A917SMF7_9ACTN</name>
<feature type="domain" description="Macro" evidence="2">
    <location>
        <begin position="1"/>
        <end position="177"/>
    </location>
</feature>
<evidence type="ECO:0000313" key="3">
    <source>
        <dbReference type="EMBL" id="GGL88278.1"/>
    </source>
</evidence>
<feature type="compositionally biased region" description="Polar residues" evidence="1">
    <location>
        <begin position="190"/>
        <end position="201"/>
    </location>
</feature>
<reference evidence="3" key="1">
    <citation type="journal article" date="2014" name="Int. J. Syst. Evol. Microbiol.">
        <title>Complete genome sequence of Corynebacterium casei LMG S-19264T (=DSM 44701T), isolated from a smear-ripened cheese.</title>
        <authorList>
            <consortium name="US DOE Joint Genome Institute (JGI-PGF)"/>
            <person name="Walter F."/>
            <person name="Albersmeier A."/>
            <person name="Kalinowski J."/>
            <person name="Ruckert C."/>
        </authorList>
    </citation>
    <scope>NUCLEOTIDE SEQUENCE</scope>
    <source>
        <strain evidence="3">CGMCC 4.7308</strain>
    </source>
</reference>
<dbReference type="EMBL" id="BMNA01000001">
    <property type="protein sequence ID" value="GGL88278.1"/>
    <property type="molecule type" value="Genomic_DNA"/>
</dbReference>
<proteinExistence type="predicted"/>
<protein>
    <submittedName>
        <fullName evidence="3">O-acetyl-ADP-ribose deacetylase</fullName>
    </submittedName>
</protein>
<keyword evidence="4" id="KW-1185">Reference proteome</keyword>
<gene>
    <name evidence="3" type="ORF">GCM10011594_04890</name>
</gene>
<dbReference type="PANTHER" id="PTHR11106">
    <property type="entry name" value="GANGLIOSIDE INDUCED DIFFERENTIATION ASSOCIATED PROTEIN 2-RELATED"/>
    <property type="match status" value="1"/>
</dbReference>
<reference evidence="3" key="2">
    <citation type="submission" date="2020-09" db="EMBL/GenBank/DDBJ databases">
        <authorList>
            <person name="Sun Q."/>
            <person name="Zhou Y."/>
        </authorList>
    </citation>
    <scope>NUCLEOTIDE SEQUENCE</scope>
    <source>
        <strain evidence="3">CGMCC 4.7308</strain>
    </source>
</reference>
<evidence type="ECO:0000313" key="4">
    <source>
        <dbReference type="Proteomes" id="UP000655208"/>
    </source>
</evidence>
<accession>A0A917SMF7</accession>
<evidence type="ECO:0000259" key="2">
    <source>
        <dbReference type="PROSITE" id="PS51154"/>
    </source>
</evidence>
<dbReference type="InterPro" id="IPR043472">
    <property type="entry name" value="Macro_dom-like"/>
</dbReference>
<organism evidence="3 4">
    <name type="scientific">Nakamurella endophytica</name>
    <dbReference type="NCBI Taxonomy" id="1748367"/>
    <lineage>
        <taxon>Bacteria</taxon>
        <taxon>Bacillati</taxon>
        <taxon>Actinomycetota</taxon>
        <taxon>Actinomycetes</taxon>
        <taxon>Nakamurellales</taxon>
        <taxon>Nakamurellaceae</taxon>
        <taxon>Nakamurella</taxon>
    </lineage>
</organism>